<feature type="region of interest" description="Disordered" evidence="5">
    <location>
        <begin position="336"/>
        <end position="391"/>
    </location>
</feature>
<dbReference type="SMART" id="SM00368">
    <property type="entry name" value="LRR_RI"/>
    <property type="match status" value="6"/>
</dbReference>
<dbReference type="CDD" id="cd00116">
    <property type="entry name" value="LRR_RI"/>
    <property type="match status" value="1"/>
</dbReference>
<dbReference type="GO" id="GO:0003723">
    <property type="term" value="F:RNA binding"/>
    <property type="evidence" value="ECO:0007669"/>
    <property type="project" value="UniProtKB-UniRule"/>
</dbReference>
<dbReference type="GO" id="GO:0005829">
    <property type="term" value="C:cytosol"/>
    <property type="evidence" value="ECO:0007669"/>
    <property type="project" value="TreeGrafter"/>
</dbReference>
<evidence type="ECO:0000256" key="4">
    <source>
        <dbReference type="PROSITE-ProRule" id="PRU00176"/>
    </source>
</evidence>
<dbReference type="Gene3D" id="3.30.70.330">
    <property type="match status" value="2"/>
</dbReference>
<sequence>MATTKVFSLEGKGLKLDTAGDIEPHIAALKANDDVEEIHFLGNTLGIGACEALAEVLKTKKKLRHANFADIFTARLLSEIPLALQALVDALVTLPDLNTVNLSDNAFGLNTSAPLVSFLSQHVPLQHLILNNNGLGPEAGTLVADALVSLAAKKIAAGPNTPKLETVICGRNRLENGSMKAWARAYAAHNGVKEIKMVQNGIRQEGITHLLQEGLNHAKDIQVLDLQDNTFTATGARALADVVPTWPKLKELGVGDCLLGARGGVMLGNALEKGENPELEVLRLQYNDIDIKGVKGIAAGLSKVPKLRRVELNGNKFSEEDDAVDKIRDTLVERRDDAGISAEDGEETWGLDELDELDDESDDEDKEEEDEKETVLKRADEAEDEKVAQKQDKGVDELANLLGKTYLLRRAAFKVISSQPQSFLPKTRSITTVTKQTFHQRQQWAVSPLQRRFASEDAAREEAKLSEDQVGDETVPSEESSKNHATVDSLINSARQTASEAADAISATSQGVAESARNAGAATSFSRSQSTAPSIVQPSDCTLYVGNLFFEVTADTLKREFGQFGPIKYTKIIYDPRGLSKGFGYVEFENKEDAAKALERLNQQIFEGRRMTVQYHKRSERSETRGVPKYERKPTEPSKTLFIGNMSFEMSDKDLNDLFREIRNVLDVRVAIDRRTGQPRGFAHADFIDVASAERAKELLNDKEIYGRRLRVDFGKRSAREPGTDGAPQQDTGSTPQ</sequence>
<evidence type="ECO:0000256" key="3">
    <source>
        <dbReference type="ARBA" id="ARBA00022737"/>
    </source>
</evidence>
<dbReference type="PANTHER" id="PTHR24113">
    <property type="entry name" value="RAN GTPASE-ACTIVATING PROTEIN 1"/>
    <property type="match status" value="1"/>
</dbReference>
<keyword evidence="1" id="KW-0343">GTPase activation</keyword>
<dbReference type="SMART" id="SM00360">
    <property type="entry name" value="RRM"/>
    <property type="match status" value="2"/>
</dbReference>
<dbReference type="InterPro" id="IPR035979">
    <property type="entry name" value="RBD_domain_sf"/>
</dbReference>
<dbReference type="InterPro" id="IPR003954">
    <property type="entry name" value="RRM_euk-type"/>
</dbReference>
<organism evidence="7 8">
    <name type="scientific">Patellaria atrata CBS 101060</name>
    <dbReference type="NCBI Taxonomy" id="1346257"/>
    <lineage>
        <taxon>Eukaryota</taxon>
        <taxon>Fungi</taxon>
        <taxon>Dikarya</taxon>
        <taxon>Ascomycota</taxon>
        <taxon>Pezizomycotina</taxon>
        <taxon>Dothideomycetes</taxon>
        <taxon>Dothideomycetes incertae sedis</taxon>
        <taxon>Patellariales</taxon>
        <taxon>Patellariaceae</taxon>
        <taxon>Patellaria</taxon>
    </lineage>
</organism>
<evidence type="ECO:0000313" key="7">
    <source>
        <dbReference type="EMBL" id="KAF2836523.1"/>
    </source>
</evidence>
<dbReference type="Proteomes" id="UP000799429">
    <property type="component" value="Unassembled WGS sequence"/>
</dbReference>
<dbReference type="SUPFAM" id="SSF52047">
    <property type="entry name" value="RNI-like"/>
    <property type="match status" value="1"/>
</dbReference>
<dbReference type="InterPro" id="IPR001611">
    <property type="entry name" value="Leu-rich_rpt"/>
</dbReference>
<dbReference type="EMBL" id="MU006103">
    <property type="protein sequence ID" value="KAF2836523.1"/>
    <property type="molecule type" value="Genomic_DNA"/>
</dbReference>
<reference evidence="7" key="1">
    <citation type="journal article" date="2020" name="Stud. Mycol.">
        <title>101 Dothideomycetes genomes: a test case for predicting lifestyles and emergence of pathogens.</title>
        <authorList>
            <person name="Haridas S."/>
            <person name="Albert R."/>
            <person name="Binder M."/>
            <person name="Bloem J."/>
            <person name="Labutti K."/>
            <person name="Salamov A."/>
            <person name="Andreopoulos B."/>
            <person name="Baker S."/>
            <person name="Barry K."/>
            <person name="Bills G."/>
            <person name="Bluhm B."/>
            <person name="Cannon C."/>
            <person name="Castanera R."/>
            <person name="Culley D."/>
            <person name="Daum C."/>
            <person name="Ezra D."/>
            <person name="Gonzalez J."/>
            <person name="Henrissat B."/>
            <person name="Kuo A."/>
            <person name="Liang C."/>
            <person name="Lipzen A."/>
            <person name="Lutzoni F."/>
            <person name="Magnuson J."/>
            <person name="Mondo S."/>
            <person name="Nolan M."/>
            <person name="Ohm R."/>
            <person name="Pangilinan J."/>
            <person name="Park H.-J."/>
            <person name="Ramirez L."/>
            <person name="Alfaro M."/>
            <person name="Sun H."/>
            <person name="Tritt A."/>
            <person name="Yoshinaga Y."/>
            <person name="Zwiers L.-H."/>
            <person name="Turgeon B."/>
            <person name="Goodwin S."/>
            <person name="Spatafora J."/>
            <person name="Crous P."/>
            <person name="Grigoriev I."/>
        </authorList>
    </citation>
    <scope>NUCLEOTIDE SEQUENCE</scope>
    <source>
        <strain evidence="7">CBS 101060</strain>
    </source>
</reference>
<dbReference type="Gene3D" id="3.80.10.10">
    <property type="entry name" value="Ribonuclease Inhibitor"/>
    <property type="match status" value="1"/>
</dbReference>
<evidence type="ECO:0000256" key="1">
    <source>
        <dbReference type="ARBA" id="ARBA00022468"/>
    </source>
</evidence>
<dbReference type="CDD" id="cd00590">
    <property type="entry name" value="RRM_SF"/>
    <property type="match status" value="1"/>
</dbReference>
<evidence type="ECO:0000256" key="2">
    <source>
        <dbReference type="ARBA" id="ARBA00022614"/>
    </source>
</evidence>
<dbReference type="PROSITE" id="PS50102">
    <property type="entry name" value="RRM"/>
    <property type="match status" value="2"/>
</dbReference>
<evidence type="ECO:0000259" key="6">
    <source>
        <dbReference type="PROSITE" id="PS50102"/>
    </source>
</evidence>
<dbReference type="OrthoDB" id="184583at2759"/>
<dbReference type="SUPFAM" id="SSF54928">
    <property type="entry name" value="RNA-binding domain, RBD"/>
    <property type="match status" value="2"/>
</dbReference>
<protein>
    <submittedName>
        <fullName evidence="7">RNI-like protein</fullName>
    </submittedName>
</protein>
<dbReference type="InterPro" id="IPR000504">
    <property type="entry name" value="RRM_dom"/>
</dbReference>
<dbReference type="InterPro" id="IPR027038">
    <property type="entry name" value="RanGap"/>
</dbReference>
<feature type="compositionally biased region" description="Basic and acidic residues" evidence="5">
    <location>
        <begin position="620"/>
        <end position="636"/>
    </location>
</feature>
<accession>A0A9P4S7L6</accession>
<proteinExistence type="predicted"/>
<keyword evidence="8" id="KW-1185">Reference proteome</keyword>
<dbReference type="Pfam" id="PF00076">
    <property type="entry name" value="RRM_1"/>
    <property type="match status" value="2"/>
</dbReference>
<feature type="compositionally biased region" description="Basic and acidic residues" evidence="5">
    <location>
        <begin position="713"/>
        <end position="723"/>
    </location>
</feature>
<dbReference type="GO" id="GO:0006913">
    <property type="term" value="P:nucleocytoplasmic transport"/>
    <property type="evidence" value="ECO:0007669"/>
    <property type="project" value="TreeGrafter"/>
</dbReference>
<dbReference type="PANTHER" id="PTHR24113:SF12">
    <property type="entry name" value="RAN GTPASE-ACTIVATING PROTEIN 1"/>
    <property type="match status" value="1"/>
</dbReference>
<keyword evidence="2" id="KW-0433">Leucine-rich repeat</keyword>
<feature type="compositionally biased region" description="Basic and acidic residues" evidence="5">
    <location>
        <begin position="373"/>
        <end position="391"/>
    </location>
</feature>
<dbReference type="InterPro" id="IPR012677">
    <property type="entry name" value="Nucleotide-bd_a/b_plait_sf"/>
</dbReference>
<dbReference type="GO" id="GO:0031267">
    <property type="term" value="F:small GTPase binding"/>
    <property type="evidence" value="ECO:0007669"/>
    <property type="project" value="TreeGrafter"/>
</dbReference>
<feature type="domain" description="RRM" evidence="6">
    <location>
        <begin position="541"/>
        <end position="618"/>
    </location>
</feature>
<evidence type="ECO:0000256" key="5">
    <source>
        <dbReference type="SAM" id="MobiDB-lite"/>
    </source>
</evidence>
<comment type="caution">
    <text evidence="7">The sequence shown here is derived from an EMBL/GenBank/DDBJ whole genome shotgun (WGS) entry which is preliminary data.</text>
</comment>
<dbReference type="AlphaFoldDB" id="A0A9P4S7L6"/>
<feature type="region of interest" description="Disordered" evidence="5">
    <location>
        <begin position="617"/>
        <end position="636"/>
    </location>
</feature>
<gene>
    <name evidence="7" type="ORF">M501DRAFT_1018876</name>
</gene>
<dbReference type="GO" id="GO:0005634">
    <property type="term" value="C:nucleus"/>
    <property type="evidence" value="ECO:0007669"/>
    <property type="project" value="TreeGrafter"/>
</dbReference>
<dbReference type="GO" id="GO:0005096">
    <property type="term" value="F:GTPase activator activity"/>
    <property type="evidence" value="ECO:0007669"/>
    <property type="project" value="UniProtKB-KW"/>
</dbReference>
<dbReference type="InterPro" id="IPR032675">
    <property type="entry name" value="LRR_dom_sf"/>
</dbReference>
<dbReference type="SMART" id="SM00361">
    <property type="entry name" value="RRM_1"/>
    <property type="match status" value="1"/>
</dbReference>
<keyword evidence="3" id="KW-0677">Repeat</keyword>
<name>A0A9P4S7L6_9PEZI</name>
<feature type="compositionally biased region" description="Polar residues" evidence="5">
    <location>
        <begin position="727"/>
        <end position="737"/>
    </location>
</feature>
<dbReference type="GO" id="GO:0048471">
    <property type="term" value="C:perinuclear region of cytoplasm"/>
    <property type="evidence" value="ECO:0007669"/>
    <property type="project" value="TreeGrafter"/>
</dbReference>
<evidence type="ECO:0000313" key="8">
    <source>
        <dbReference type="Proteomes" id="UP000799429"/>
    </source>
</evidence>
<keyword evidence="4" id="KW-0694">RNA-binding</keyword>
<feature type="region of interest" description="Disordered" evidence="5">
    <location>
        <begin position="455"/>
        <end position="487"/>
    </location>
</feature>
<dbReference type="Pfam" id="PF13516">
    <property type="entry name" value="LRR_6"/>
    <property type="match status" value="2"/>
</dbReference>
<feature type="compositionally biased region" description="Basic and acidic residues" evidence="5">
    <location>
        <begin position="455"/>
        <end position="467"/>
    </location>
</feature>
<feature type="region of interest" description="Disordered" evidence="5">
    <location>
        <begin position="713"/>
        <end position="737"/>
    </location>
</feature>
<feature type="compositionally biased region" description="Acidic residues" evidence="5">
    <location>
        <begin position="343"/>
        <end position="372"/>
    </location>
</feature>
<feature type="domain" description="RRM" evidence="6">
    <location>
        <begin position="639"/>
        <end position="717"/>
    </location>
</feature>